<evidence type="ECO:0000313" key="1">
    <source>
        <dbReference type="EMBL" id="CAB4141605.1"/>
    </source>
</evidence>
<name>A0A6J5M3Q7_9CAUD</name>
<protein>
    <submittedName>
        <fullName evidence="1">Uncharacterized protein</fullName>
    </submittedName>
</protein>
<reference evidence="1" key="1">
    <citation type="submission" date="2020-04" db="EMBL/GenBank/DDBJ databases">
        <authorList>
            <person name="Chiriac C."/>
            <person name="Salcher M."/>
            <person name="Ghai R."/>
            <person name="Kavagutti S V."/>
        </authorList>
    </citation>
    <scope>NUCLEOTIDE SEQUENCE</scope>
</reference>
<accession>A0A6J5M3Q7</accession>
<gene>
    <name evidence="1" type="ORF">UFOVP415_44</name>
</gene>
<dbReference type="EMBL" id="LR796390">
    <property type="protein sequence ID" value="CAB4141605.1"/>
    <property type="molecule type" value="Genomic_DNA"/>
</dbReference>
<sequence length="447" mass="48256">MNGLLDIFGTGGTDTLSLLGMSPEAIQRSRDDAQAQALYSLAGSLLSGGPTGLSIVRGLQQGSQAYKNAMQGQLQEQFQGVQVQDLLRKRRQEEEALALQQQARARQQMIDRAVAGSFQPGVAAQPAQEIYGEDIMGQRVGEGMTPAVAGRAAGIDLQSLAPVLMASPEGRKTLSELVASQKAMRPEMFNLPADAIQFERDTFTGQTREIARGAPKPTPIPKLTGKEGNAALMLFGTDDVEKLRNIPGAVDKIRIEATTQRKAEQPQINLTDPTAVQTQQLKTINQWEGLLKDGGHAVTASRASAFYNAFDLAQKGNVNADGALIYNLAKVYDPSGAVQQGDVDTIIGNRSIPTQVQLFAQKLKEGGTFTPKERSNMKQIIDGMIAESKKAIEPSLATYRKINKSLGGEDSAIYNPYDLIKQPKSLDEILNLGQPAQGRPRGGMYYE</sequence>
<proteinExistence type="predicted"/>
<organism evidence="1">
    <name type="scientific">uncultured Caudovirales phage</name>
    <dbReference type="NCBI Taxonomy" id="2100421"/>
    <lineage>
        <taxon>Viruses</taxon>
        <taxon>Duplodnaviria</taxon>
        <taxon>Heunggongvirae</taxon>
        <taxon>Uroviricota</taxon>
        <taxon>Caudoviricetes</taxon>
        <taxon>Peduoviridae</taxon>
        <taxon>Maltschvirus</taxon>
        <taxon>Maltschvirus maltsch</taxon>
    </lineage>
</organism>